<evidence type="ECO:0000256" key="3">
    <source>
        <dbReference type="ARBA" id="ARBA00022475"/>
    </source>
</evidence>
<dbReference type="SUPFAM" id="SSF50182">
    <property type="entry name" value="Sm-like ribonucleoproteins"/>
    <property type="match status" value="1"/>
</dbReference>
<dbReference type="Gene3D" id="1.10.287.1260">
    <property type="match status" value="1"/>
</dbReference>
<feature type="domain" description="Mechanosensitive ion channel MscS" evidence="8">
    <location>
        <begin position="197"/>
        <end position="263"/>
    </location>
</feature>
<keyword evidence="4 7" id="KW-0812">Transmembrane</keyword>
<dbReference type="Pfam" id="PF21082">
    <property type="entry name" value="MS_channel_3rd"/>
    <property type="match status" value="1"/>
</dbReference>
<evidence type="ECO:0000256" key="7">
    <source>
        <dbReference type="SAM" id="Phobius"/>
    </source>
</evidence>
<dbReference type="Gene3D" id="3.30.70.100">
    <property type="match status" value="1"/>
</dbReference>
<feature type="domain" description="Mechanosensitive ion channel MscS C-terminal" evidence="9">
    <location>
        <begin position="282"/>
        <end position="352"/>
    </location>
</feature>
<dbReference type="AlphaFoldDB" id="A0A1H7BZN4"/>
<keyword evidence="6 7" id="KW-0472">Membrane</keyword>
<dbReference type="Pfam" id="PF21088">
    <property type="entry name" value="MS_channel_1st"/>
    <property type="match status" value="1"/>
</dbReference>
<reference evidence="12" key="1">
    <citation type="submission" date="2016-10" db="EMBL/GenBank/DDBJ databases">
        <authorList>
            <person name="Varghese N."/>
            <person name="Submissions S."/>
        </authorList>
    </citation>
    <scope>NUCLEOTIDE SEQUENCE [LARGE SCALE GENOMIC DNA]</scope>
    <source>
        <strain evidence="12">CGMCC 1.10218</strain>
    </source>
</reference>
<dbReference type="SUPFAM" id="SSF82689">
    <property type="entry name" value="Mechanosensitive channel protein MscS (YggB), C-terminal domain"/>
    <property type="match status" value="1"/>
</dbReference>
<dbReference type="PANTHER" id="PTHR30221:SF1">
    <property type="entry name" value="SMALL-CONDUCTANCE MECHANOSENSITIVE CHANNEL"/>
    <property type="match status" value="1"/>
</dbReference>
<organism evidence="11 12">
    <name type="scientific">Deinococcus reticulitermitis</name>
    <dbReference type="NCBI Taxonomy" id="856736"/>
    <lineage>
        <taxon>Bacteria</taxon>
        <taxon>Thermotogati</taxon>
        <taxon>Deinococcota</taxon>
        <taxon>Deinococci</taxon>
        <taxon>Deinococcales</taxon>
        <taxon>Deinococcaceae</taxon>
        <taxon>Deinococcus</taxon>
    </lineage>
</organism>
<evidence type="ECO:0000256" key="2">
    <source>
        <dbReference type="ARBA" id="ARBA00008017"/>
    </source>
</evidence>
<accession>A0A1H7BZN4</accession>
<comment type="similarity">
    <text evidence="2">Belongs to the MscS (TC 1.A.23) family.</text>
</comment>
<dbReference type="GO" id="GO:0008381">
    <property type="term" value="F:mechanosensitive monoatomic ion channel activity"/>
    <property type="evidence" value="ECO:0007669"/>
    <property type="project" value="InterPro"/>
</dbReference>
<name>A0A1H7BZN4_9DEIO</name>
<gene>
    <name evidence="11" type="ORF">SAMN04488058_12129</name>
</gene>
<dbReference type="EMBL" id="FNZA01000021">
    <property type="protein sequence ID" value="SEJ83113.1"/>
    <property type="molecule type" value="Genomic_DNA"/>
</dbReference>
<evidence type="ECO:0000256" key="4">
    <source>
        <dbReference type="ARBA" id="ARBA00022692"/>
    </source>
</evidence>
<dbReference type="InterPro" id="IPR011066">
    <property type="entry name" value="MscS_channel_C_sf"/>
</dbReference>
<evidence type="ECO:0000256" key="1">
    <source>
        <dbReference type="ARBA" id="ARBA00004651"/>
    </source>
</evidence>
<dbReference type="Pfam" id="PF00924">
    <property type="entry name" value="MS_channel_2nd"/>
    <property type="match status" value="1"/>
</dbReference>
<feature type="transmembrane region" description="Helical" evidence="7">
    <location>
        <begin position="44"/>
        <end position="70"/>
    </location>
</feature>
<evidence type="ECO:0000313" key="11">
    <source>
        <dbReference type="EMBL" id="SEJ83113.1"/>
    </source>
</evidence>
<feature type="transmembrane region" description="Helical" evidence="7">
    <location>
        <begin position="91"/>
        <end position="109"/>
    </location>
</feature>
<dbReference type="InterPro" id="IPR023408">
    <property type="entry name" value="MscS_beta-dom_sf"/>
</dbReference>
<dbReference type="SUPFAM" id="SSF82861">
    <property type="entry name" value="Mechanosensitive channel protein MscS (YggB), transmembrane region"/>
    <property type="match status" value="1"/>
</dbReference>
<dbReference type="OrthoDB" id="9809206at2"/>
<protein>
    <submittedName>
        <fullName evidence="11">Small conductance mechanosensitive channel</fullName>
    </submittedName>
</protein>
<dbReference type="Proteomes" id="UP000199223">
    <property type="component" value="Unassembled WGS sequence"/>
</dbReference>
<keyword evidence="3" id="KW-1003">Cell membrane</keyword>
<dbReference type="PANTHER" id="PTHR30221">
    <property type="entry name" value="SMALL-CONDUCTANCE MECHANOSENSITIVE CHANNEL"/>
    <property type="match status" value="1"/>
</dbReference>
<keyword evidence="5 7" id="KW-1133">Transmembrane helix</keyword>
<feature type="transmembrane region" description="Helical" evidence="7">
    <location>
        <begin position="115"/>
        <end position="136"/>
    </location>
</feature>
<evidence type="ECO:0000259" key="9">
    <source>
        <dbReference type="Pfam" id="PF21082"/>
    </source>
</evidence>
<dbReference type="STRING" id="856736.SAMN04488058_12129"/>
<dbReference type="GO" id="GO:0005886">
    <property type="term" value="C:plasma membrane"/>
    <property type="evidence" value="ECO:0007669"/>
    <property type="project" value="UniProtKB-SubCell"/>
</dbReference>
<dbReference type="InterPro" id="IPR010920">
    <property type="entry name" value="LSM_dom_sf"/>
</dbReference>
<dbReference type="RefSeq" id="WP_092265539.1">
    <property type="nucleotide sequence ID" value="NZ_FNZA01000021.1"/>
</dbReference>
<feature type="domain" description="Mechanosensitive ion channel transmembrane helices 2/3" evidence="10">
    <location>
        <begin position="156"/>
        <end position="196"/>
    </location>
</feature>
<evidence type="ECO:0000256" key="5">
    <source>
        <dbReference type="ARBA" id="ARBA00022989"/>
    </source>
</evidence>
<evidence type="ECO:0000259" key="8">
    <source>
        <dbReference type="Pfam" id="PF00924"/>
    </source>
</evidence>
<evidence type="ECO:0000313" key="12">
    <source>
        <dbReference type="Proteomes" id="UP000199223"/>
    </source>
</evidence>
<feature type="transmembrane region" description="Helical" evidence="7">
    <location>
        <begin position="180"/>
        <end position="210"/>
    </location>
</feature>
<dbReference type="InterPro" id="IPR049142">
    <property type="entry name" value="MS_channel_1st"/>
</dbReference>
<dbReference type="InterPro" id="IPR011014">
    <property type="entry name" value="MscS_channel_TM-2"/>
</dbReference>
<evidence type="ECO:0000256" key="6">
    <source>
        <dbReference type="ARBA" id="ARBA00023136"/>
    </source>
</evidence>
<dbReference type="Gene3D" id="2.30.30.60">
    <property type="match status" value="1"/>
</dbReference>
<evidence type="ECO:0000259" key="10">
    <source>
        <dbReference type="Pfam" id="PF21088"/>
    </source>
</evidence>
<comment type="subcellular location">
    <subcellularLocation>
        <location evidence="1">Cell membrane</location>
        <topology evidence="1">Multi-pass membrane protein</topology>
    </subcellularLocation>
</comment>
<dbReference type="InterPro" id="IPR045275">
    <property type="entry name" value="MscS_archaea/bacteria_type"/>
</dbReference>
<dbReference type="InterPro" id="IPR006685">
    <property type="entry name" value="MscS_channel_2nd"/>
</dbReference>
<feature type="transmembrane region" description="Helical" evidence="7">
    <location>
        <begin position="156"/>
        <end position="174"/>
    </location>
</feature>
<dbReference type="InterPro" id="IPR049278">
    <property type="entry name" value="MS_channel_C"/>
</dbReference>
<sequence length="384" mass="42587">MSAGAGAEPGVDKSRLLGVDALLELLRSHLAQAERWLRDFGPELLLSALLIGVYALLLWGVSRVAFWLFARLAPPDAHPVLRRTLGTLLRLTFLLLVAVSVSGLFPALAGYTPAIFRVYLLLALLYGGWALLRHFLSRQVRLWDLDASLSLLLRNLLRTLWVVVGVYLIFRQFGVDLLPILGGLGVVGLAVGFAAQDILANLISGVTLLLDRPFRIGDWIRVRDYEGEVHGLTLRTTRIYTRDNEYVSIPNKEIAEATVTNLSAGGRLRLNVPLPLAYRERVPDARARLLEVIAAHPRVMTDPAPLVLVREVNETSLELILRFWVSSEDVKGYPVITMELREAAKEALQDAGFAPPYPQRRIEIEPRGTANLKAGEESALHAEH</sequence>
<proteinExistence type="inferred from homology"/>
<keyword evidence="12" id="KW-1185">Reference proteome</keyword>